<keyword evidence="2" id="KW-0812">Transmembrane</keyword>
<dbReference type="PANTHER" id="PTHR40278:SF2">
    <property type="entry name" value="TYPE IV PILUS INNER MEMBRANE COMPONENT PILN"/>
    <property type="match status" value="1"/>
</dbReference>
<dbReference type="RefSeq" id="WP_043319714.1">
    <property type="nucleotide sequence ID" value="NZ_CP088953.1"/>
</dbReference>
<accession>A0ABT1NZ83</accession>
<dbReference type="EMBL" id="JACASI010000018">
    <property type="protein sequence ID" value="MCQ3829185.1"/>
    <property type="molecule type" value="Genomic_DNA"/>
</dbReference>
<protein>
    <submittedName>
        <fullName evidence="3">PilN domain-containing protein</fullName>
    </submittedName>
</protein>
<comment type="caution">
    <text evidence="3">The sequence shown here is derived from an EMBL/GenBank/DDBJ whole genome shotgun (WGS) entry which is preliminary data.</text>
</comment>
<evidence type="ECO:0000313" key="4">
    <source>
        <dbReference type="Proteomes" id="UP001205566"/>
    </source>
</evidence>
<keyword evidence="2" id="KW-0472">Membrane</keyword>
<organism evidence="3 4">
    <name type="scientific">Microbulbifer elongatus</name>
    <dbReference type="NCBI Taxonomy" id="86173"/>
    <lineage>
        <taxon>Bacteria</taxon>
        <taxon>Pseudomonadati</taxon>
        <taxon>Pseudomonadota</taxon>
        <taxon>Gammaproteobacteria</taxon>
        <taxon>Cellvibrionales</taxon>
        <taxon>Microbulbiferaceae</taxon>
        <taxon>Microbulbifer</taxon>
    </lineage>
</organism>
<gene>
    <name evidence="3" type="ORF">HXX02_06985</name>
</gene>
<evidence type="ECO:0000313" key="3">
    <source>
        <dbReference type="EMBL" id="MCQ3829185.1"/>
    </source>
</evidence>
<evidence type="ECO:0000256" key="1">
    <source>
        <dbReference type="SAM" id="Coils"/>
    </source>
</evidence>
<reference evidence="3" key="1">
    <citation type="thesis" date="2020" institute="Technische Universitat Dresden" country="Dresden, Germany">
        <title>The Agarolytic System of Microbulbifer elongatus PORT2, Isolated from Batu Karas, Pangandaran West Java Indonesia.</title>
        <authorList>
            <person name="Anggraeni S.R."/>
        </authorList>
    </citation>
    <scope>NUCLEOTIDE SEQUENCE</scope>
    <source>
        <strain evidence="3">PORT2</strain>
    </source>
</reference>
<dbReference type="InterPro" id="IPR052534">
    <property type="entry name" value="Extracell_DNA_Util/SecSys_Comp"/>
</dbReference>
<dbReference type="PANTHER" id="PTHR40278">
    <property type="entry name" value="DNA UTILIZATION PROTEIN HOFN"/>
    <property type="match status" value="1"/>
</dbReference>
<feature type="transmembrane region" description="Helical" evidence="2">
    <location>
        <begin position="21"/>
        <end position="40"/>
    </location>
</feature>
<proteinExistence type="predicted"/>
<keyword evidence="1" id="KW-0175">Coiled coil</keyword>
<sequence length="193" mass="21891">MAKINLLPWRQEFRAQKQKEFQQVAVLVVIAAGFSVFMWMKTVDAQIANQNERNQLLNTEITALNKQVREIKDLKKRRQELIDRMRVIQELQGNRPLAVRYFDEMVRAAPEGLWLTSLKRSGRTLQISGVAESNNRVSSFMRSLDQSEWFQSPNLTGVTAKPEFGEQASAFEMTVSVSGRKKEEGADGANSGA</sequence>
<dbReference type="Proteomes" id="UP001205566">
    <property type="component" value="Unassembled WGS sequence"/>
</dbReference>
<keyword evidence="2" id="KW-1133">Transmembrane helix</keyword>
<evidence type="ECO:0000256" key="2">
    <source>
        <dbReference type="SAM" id="Phobius"/>
    </source>
</evidence>
<name>A0ABT1NZ83_9GAMM</name>
<keyword evidence="4" id="KW-1185">Reference proteome</keyword>
<feature type="coiled-coil region" evidence="1">
    <location>
        <begin position="40"/>
        <end position="91"/>
    </location>
</feature>
<dbReference type="Pfam" id="PF05137">
    <property type="entry name" value="PilN"/>
    <property type="match status" value="1"/>
</dbReference>
<dbReference type="InterPro" id="IPR007813">
    <property type="entry name" value="PilN"/>
</dbReference>